<dbReference type="RefSeq" id="WP_340330314.1">
    <property type="nucleotide sequence ID" value="NZ_JAZHOF010000005.1"/>
</dbReference>
<dbReference type="PANTHER" id="PTHR10138">
    <property type="entry name" value="TRYPTOPHAN 2,3-DIOXYGENASE"/>
    <property type="match status" value="1"/>
</dbReference>
<feature type="binding site" evidence="1">
    <location>
        <position position="109"/>
    </location>
    <ligand>
        <name>substrate</name>
    </ligand>
</feature>
<keyword evidence="1" id="KW-0479">Metal-binding</keyword>
<comment type="pathway">
    <text evidence="1">Amino-acid degradation; L-tryptophan degradation via kynurenine pathway; L-kynurenine from L-tryptophan: step 1/2.</text>
</comment>
<dbReference type="PANTHER" id="PTHR10138:SF0">
    <property type="entry name" value="TRYPTOPHAN 2,3-DIOXYGENASE"/>
    <property type="match status" value="1"/>
</dbReference>
<comment type="caution">
    <text evidence="1">Lacks conserved residue(s) required for the propagation of feature annotation.</text>
</comment>
<dbReference type="GO" id="GO:0019442">
    <property type="term" value="P:L-tryptophan catabolic process to acetyl-CoA"/>
    <property type="evidence" value="ECO:0007669"/>
    <property type="project" value="TreeGrafter"/>
</dbReference>
<dbReference type="EC" id="1.13.11.11" evidence="1"/>
<dbReference type="GO" id="GO:0046872">
    <property type="term" value="F:metal ion binding"/>
    <property type="evidence" value="ECO:0007669"/>
    <property type="project" value="UniProtKB-KW"/>
</dbReference>
<evidence type="ECO:0000256" key="1">
    <source>
        <dbReference type="HAMAP-Rule" id="MF_01972"/>
    </source>
</evidence>
<sequence length="374" mass="42495">MTIDPKSYAGYLQLETLLASQKPVSAAVGRPAHDEHLFIIVHQVYELWFKQVLYELDRVEAIFAGPWVEDRDVAAAAAGLARVVEILKLGVRQIDLLETMTPLDFLDFRDLLFTGSGFQSLQFREIEVRLGLKRENRLRFDDQPFEHRLIEPEQTRIRDVEARPSLFDMVEAWLGRVPFLETAGWQFQEAYRSAVTAGVREEIARISDNPTLGDRQREGQVAALEEELGRFEALFSSSPKDRATPAPGWRMARGAVLAALFINLYRDEPALQVPFRFLSHIMDIDETLTTWRFRHAQMVERMIGRKVGTGGSSGHSYLNRTVEQHRIFSDLFALATFLMPRAARPDLPEALRRRMALAYAPVNGQDGAPDARSA</sequence>
<proteinExistence type="inferred from homology"/>
<dbReference type="Pfam" id="PF03301">
    <property type="entry name" value="Trp_dioxygenase"/>
    <property type="match status" value="1"/>
</dbReference>
<accession>A0AAW9RT80</accession>
<dbReference type="HAMAP" id="MF_01972">
    <property type="entry name" value="T23O"/>
    <property type="match status" value="1"/>
</dbReference>
<protein>
    <recommendedName>
        <fullName evidence="1">Tryptophan 2,3-dioxygenase</fullName>
        <shortName evidence="1">TDO</shortName>
        <ecNumber evidence="1">1.13.11.11</ecNumber>
    </recommendedName>
    <alternativeName>
        <fullName evidence="1">Tryptamin 2,3-dioxygenase</fullName>
    </alternativeName>
    <alternativeName>
        <fullName evidence="1">Tryptophan oxygenase</fullName>
        <shortName evidence="1">TO</shortName>
        <shortName evidence="1">TRPO</shortName>
    </alternativeName>
    <alternativeName>
        <fullName evidence="1">Tryptophan pyrrolase</fullName>
    </alternativeName>
    <alternativeName>
        <fullName evidence="1">Tryptophanase</fullName>
    </alternativeName>
</protein>
<keyword evidence="1" id="KW-0408">Iron</keyword>
<dbReference type="Proteomes" id="UP001378188">
    <property type="component" value="Unassembled WGS sequence"/>
</dbReference>
<dbReference type="AlphaFoldDB" id="A0AAW9RT80"/>
<comment type="similarity">
    <text evidence="1">Belongs to the tryptophan 2,3-dioxygenase family.</text>
</comment>
<keyword evidence="1" id="KW-0560">Oxidoreductase</keyword>
<gene>
    <name evidence="1" type="primary">kynA</name>
    <name evidence="2" type="ORF">V3328_14105</name>
</gene>
<dbReference type="EMBL" id="JAZHOF010000005">
    <property type="protein sequence ID" value="MEJ8572619.1"/>
    <property type="molecule type" value="Genomic_DNA"/>
</dbReference>
<evidence type="ECO:0000313" key="3">
    <source>
        <dbReference type="Proteomes" id="UP001378188"/>
    </source>
</evidence>
<reference evidence="2 3" key="1">
    <citation type="submission" date="2024-02" db="EMBL/GenBank/DDBJ databases">
        <title>Genome analysis and characterization of Microbaculum marinisediminis sp. nov., isolated from marine sediment.</title>
        <authorList>
            <person name="Du Z.-J."/>
            <person name="Ye Y.-Q."/>
            <person name="Zhang Z.-R."/>
            <person name="Yuan S.-M."/>
            <person name="Zhang X.-Y."/>
        </authorList>
    </citation>
    <scope>NUCLEOTIDE SEQUENCE [LARGE SCALE GENOMIC DNA]</scope>
    <source>
        <strain evidence="2 3">SDUM1044001</strain>
    </source>
</reference>
<name>A0AAW9RT80_9HYPH</name>
<comment type="cofactor">
    <cofactor evidence="1">
        <name>heme</name>
        <dbReference type="ChEBI" id="CHEBI:30413"/>
    </cofactor>
    <text evidence="1">Binds 1 heme group per subunit.</text>
</comment>
<dbReference type="Gene3D" id="1.10.287.3810">
    <property type="match status" value="1"/>
</dbReference>
<dbReference type="InterPro" id="IPR004981">
    <property type="entry name" value="Trp_2_3_dOase"/>
</dbReference>
<comment type="caution">
    <text evidence="2">The sequence shown here is derived from an EMBL/GenBank/DDBJ whole genome shotgun (WGS) entry which is preliminary data.</text>
</comment>
<comment type="catalytic activity">
    <reaction evidence="1">
        <text>L-tryptophan + O2 = N-formyl-L-kynurenine</text>
        <dbReference type="Rhea" id="RHEA:24536"/>
        <dbReference type="ChEBI" id="CHEBI:15379"/>
        <dbReference type="ChEBI" id="CHEBI:57912"/>
        <dbReference type="ChEBI" id="CHEBI:58629"/>
        <dbReference type="EC" id="1.13.11.11"/>
    </reaction>
</comment>
<dbReference type="GO" id="GO:0020037">
    <property type="term" value="F:heme binding"/>
    <property type="evidence" value="ECO:0007669"/>
    <property type="project" value="UniProtKB-UniRule"/>
</dbReference>
<organism evidence="2 3">
    <name type="scientific">Microbaculum marinum</name>
    <dbReference type="NCBI Taxonomy" id="1764581"/>
    <lineage>
        <taxon>Bacteria</taxon>
        <taxon>Pseudomonadati</taxon>
        <taxon>Pseudomonadota</taxon>
        <taxon>Alphaproteobacteria</taxon>
        <taxon>Hyphomicrobiales</taxon>
        <taxon>Tepidamorphaceae</taxon>
        <taxon>Microbaculum</taxon>
    </lineage>
</organism>
<feature type="binding site" evidence="1">
    <location>
        <position position="309"/>
    </location>
    <ligand>
        <name>substrate</name>
    </ligand>
</feature>
<keyword evidence="1" id="KW-0223">Dioxygenase</keyword>
<dbReference type="SUPFAM" id="SSF140959">
    <property type="entry name" value="Indolic compounds 2,3-dioxygenase-like"/>
    <property type="match status" value="1"/>
</dbReference>
<comment type="subunit">
    <text evidence="1">Homotetramer.</text>
</comment>
<keyword evidence="1" id="KW-0823">Tryptophan catabolism</keyword>
<dbReference type="Gene3D" id="1.20.58.480">
    <property type="match status" value="1"/>
</dbReference>
<evidence type="ECO:0000313" key="2">
    <source>
        <dbReference type="EMBL" id="MEJ8572619.1"/>
    </source>
</evidence>
<comment type="function">
    <text evidence="1">Heme-dependent dioxygenase that catalyzes the oxidative cleavage of the L-tryptophan (L-Trp) pyrrole ring and converts L-tryptophan to N-formyl-L-kynurenine. Catalyzes the oxidative cleavage of the indole moiety.</text>
</comment>
<dbReference type="InterPro" id="IPR037217">
    <property type="entry name" value="Trp/Indoleamine_2_3_dOase-like"/>
</dbReference>
<dbReference type="GO" id="GO:0004833">
    <property type="term" value="F:L-tryptophan 2,3-dioxygenase activity"/>
    <property type="evidence" value="ECO:0007669"/>
    <property type="project" value="UniProtKB-UniRule"/>
</dbReference>
<keyword evidence="1" id="KW-0349">Heme</keyword>
<dbReference type="GO" id="GO:0019441">
    <property type="term" value="P:L-tryptophan catabolic process to kynurenine"/>
    <property type="evidence" value="ECO:0007669"/>
    <property type="project" value="UniProtKB-UniRule"/>
</dbReference>
<keyword evidence="3" id="KW-1185">Reference proteome</keyword>
<feature type="binding site" evidence="1">
    <location>
        <begin position="38"/>
        <end position="42"/>
    </location>
    <ligand>
        <name>substrate</name>
    </ligand>
</feature>
<feature type="binding site" description="axial binding residue" evidence="1">
    <location>
        <position position="295"/>
    </location>
    <ligand>
        <name>heme</name>
        <dbReference type="ChEBI" id="CHEBI:30413"/>
    </ligand>
    <ligandPart>
        <name>Fe</name>
        <dbReference type="ChEBI" id="CHEBI:18248"/>
    </ligandPart>
</feature>